<sequence length="162" mass="18817">MIVKIITWVVYLITLVNIDYKGVCHTVYTNGSQRGFWLFRQLRLNDKLSNKHGIILPVILNYLNLSVDKEAELLVQYASFVTILSLFVLFSFINIVIYIAINYLLDKNKIETKLGSHPRIIKIIKHYQNVSKAFIVIEFVTIIFILIVMIVISFILLKNTIK</sequence>
<reference evidence="2" key="1">
    <citation type="journal article" date="2019" name="Genome Biol. Evol.">
        <title>Evidence of extensive intraspecific noncoding reshuffling in a 169-kb mitochondrial genome of a basidiomycetous fungus.</title>
        <authorList>
            <person name="Lee H.H."/>
            <person name="Ke H.M."/>
            <person name="Lin C.I."/>
            <person name="Lee T.J."/>
            <person name="Chung C.L."/>
            <person name="Tsai I.J."/>
        </authorList>
    </citation>
    <scope>NUCLEOTIDE SEQUENCE</scope>
    <source>
        <strain evidence="2">BCRC 35384</strain>
    </source>
</reference>
<dbReference type="EMBL" id="MK623257">
    <property type="protein sequence ID" value="QEG56988.1"/>
    <property type="molecule type" value="Genomic_DNA"/>
</dbReference>
<evidence type="ECO:0000313" key="2">
    <source>
        <dbReference type="EMBL" id="QEG56988.1"/>
    </source>
</evidence>
<gene>
    <name evidence="2" type="ORF">PPIT_000100</name>
</gene>
<reference evidence="2" key="2">
    <citation type="submission" date="2019-03" db="EMBL/GenBank/DDBJ databases">
        <authorList>
            <person name="Lee H.-H."/>
            <person name="Tsai I.J."/>
        </authorList>
    </citation>
    <scope>NUCLEOTIDE SEQUENCE</scope>
    <source>
        <strain evidence="2">BCRC 35384</strain>
    </source>
</reference>
<name>A0A5B9R955_9AGAM</name>
<keyword evidence="1" id="KW-1133">Transmembrane helix</keyword>
<keyword evidence="2" id="KW-0496">Mitochondrion</keyword>
<feature type="transmembrane region" description="Helical" evidence="1">
    <location>
        <begin position="133"/>
        <end position="157"/>
    </location>
</feature>
<proteinExistence type="predicted"/>
<feature type="transmembrane region" description="Helical" evidence="1">
    <location>
        <begin position="77"/>
        <end position="105"/>
    </location>
</feature>
<evidence type="ECO:0000256" key="1">
    <source>
        <dbReference type="SAM" id="Phobius"/>
    </source>
</evidence>
<accession>A0A5B9R955</accession>
<keyword evidence="1" id="KW-0472">Membrane</keyword>
<dbReference type="AlphaFoldDB" id="A0A5B9R955"/>
<organism evidence="2">
    <name type="scientific">Porodaedalea pini</name>
    <dbReference type="NCBI Taxonomy" id="108901"/>
    <lineage>
        <taxon>Eukaryota</taxon>
        <taxon>Fungi</taxon>
        <taxon>Dikarya</taxon>
        <taxon>Basidiomycota</taxon>
        <taxon>Agaricomycotina</taxon>
        <taxon>Agaricomycetes</taxon>
        <taxon>Hymenochaetales</taxon>
        <taxon>Hymenochaetaceae</taxon>
        <taxon>Porodaedalea</taxon>
    </lineage>
</organism>
<keyword evidence="1" id="KW-0812">Transmembrane</keyword>
<geneLocation type="mitochondrion" evidence="2"/>
<protein>
    <submittedName>
        <fullName evidence="2">Uncharacterized protein</fullName>
    </submittedName>
</protein>